<dbReference type="GO" id="GO:0000785">
    <property type="term" value="C:chromatin"/>
    <property type="evidence" value="ECO:0007669"/>
    <property type="project" value="TreeGrafter"/>
</dbReference>
<evidence type="ECO:0000259" key="7">
    <source>
        <dbReference type="PROSITE" id="PS50252"/>
    </source>
</evidence>
<reference evidence="8" key="1">
    <citation type="journal article" date="2023" name="G3 (Bethesda)">
        <title>Whole genome assemblies of Zophobas morio and Tenebrio molitor.</title>
        <authorList>
            <person name="Kaur S."/>
            <person name="Stinson S.A."/>
            <person name="diCenzo G.C."/>
        </authorList>
    </citation>
    <scope>NUCLEOTIDE SEQUENCE</scope>
    <source>
        <strain evidence="8">QUZm001</strain>
    </source>
</reference>
<dbReference type="SUPFAM" id="SSF49417">
    <property type="entry name" value="p53-like transcription factors"/>
    <property type="match status" value="1"/>
</dbReference>
<name>A0AA38IFU0_9CUCU</name>
<dbReference type="GO" id="GO:0000981">
    <property type="term" value="F:DNA-binding transcription factor activity, RNA polymerase II-specific"/>
    <property type="evidence" value="ECO:0007669"/>
    <property type="project" value="TreeGrafter"/>
</dbReference>
<evidence type="ECO:0000313" key="9">
    <source>
        <dbReference type="Proteomes" id="UP001168821"/>
    </source>
</evidence>
<feature type="region of interest" description="Disordered" evidence="6">
    <location>
        <begin position="22"/>
        <end position="47"/>
    </location>
</feature>
<dbReference type="PROSITE" id="PS50252">
    <property type="entry name" value="TBOX_3"/>
    <property type="match status" value="1"/>
</dbReference>
<keyword evidence="9" id="KW-1185">Reference proteome</keyword>
<dbReference type="Proteomes" id="UP001168821">
    <property type="component" value="Unassembled WGS sequence"/>
</dbReference>
<dbReference type="GO" id="GO:0001708">
    <property type="term" value="P:cell fate specification"/>
    <property type="evidence" value="ECO:0007669"/>
    <property type="project" value="TreeGrafter"/>
</dbReference>
<keyword evidence="2 5" id="KW-0238">DNA-binding</keyword>
<dbReference type="GO" id="GO:0045893">
    <property type="term" value="P:positive regulation of DNA-templated transcription"/>
    <property type="evidence" value="ECO:0007669"/>
    <property type="project" value="InterPro"/>
</dbReference>
<dbReference type="GO" id="GO:0007507">
    <property type="term" value="P:heart development"/>
    <property type="evidence" value="ECO:0007669"/>
    <property type="project" value="TreeGrafter"/>
</dbReference>
<comment type="caution">
    <text evidence="5">Lacks conserved residue(s) required for the propagation of feature annotation.</text>
</comment>
<evidence type="ECO:0000256" key="4">
    <source>
        <dbReference type="ARBA" id="ARBA00023242"/>
    </source>
</evidence>
<feature type="region of interest" description="Disordered" evidence="6">
    <location>
        <begin position="121"/>
        <end position="196"/>
    </location>
</feature>
<dbReference type="InterPro" id="IPR001699">
    <property type="entry name" value="TF_T-box"/>
</dbReference>
<dbReference type="InterPro" id="IPR046360">
    <property type="entry name" value="T-box_DNA-bd"/>
</dbReference>
<evidence type="ECO:0000256" key="6">
    <source>
        <dbReference type="SAM" id="MobiDB-lite"/>
    </source>
</evidence>
<accession>A0AA38IFU0</accession>
<gene>
    <name evidence="8" type="ORF">Zmor_014347</name>
</gene>
<proteinExistence type="predicted"/>
<dbReference type="InterPro" id="IPR036960">
    <property type="entry name" value="T-box_sf"/>
</dbReference>
<dbReference type="PANTHER" id="PTHR11267:SF190">
    <property type="entry name" value="T-BOX TRANSCRIPTION FACTOR TBX20"/>
    <property type="match status" value="1"/>
</dbReference>
<keyword evidence="1" id="KW-0805">Transcription regulation</keyword>
<keyword evidence="3" id="KW-0804">Transcription</keyword>
<dbReference type="Gene3D" id="2.60.40.820">
    <property type="entry name" value="Transcription factor, T-box"/>
    <property type="match status" value="1"/>
</dbReference>
<sequence length="301" mass="32477">MSPPLPQPLIDSSSHAKLIADHTHDPPRLPKLRPFGPAHFRSATGPRPRPVSLIVGTSYAGHVLTGGSVGFFVTVTCQCFVMLLGAMPEESAAAGLLVPTAKTRATDFSLAAIMARGAVAPPDADARDLQGDGAISRSSSPDIEDPLEDDDIEVDVEECSDSEATRPKPKLLRQSPAISDCGSEPADLDRESPDIVQEKPLPKTKISCNCDELLNVECHLETKDLWDKFHDLGTEMIITKTGRALSSRKIIINTVWCQLQLFQKGVGKATYWNNLAFEAEKSVNKACGQALLVILSAPQLF</sequence>
<dbReference type="InterPro" id="IPR008967">
    <property type="entry name" value="p53-like_TF_DNA-bd_sf"/>
</dbReference>
<evidence type="ECO:0000256" key="2">
    <source>
        <dbReference type="ARBA" id="ARBA00023125"/>
    </source>
</evidence>
<evidence type="ECO:0000256" key="1">
    <source>
        <dbReference type="ARBA" id="ARBA00023015"/>
    </source>
</evidence>
<feature type="domain" description="T-box" evidence="7">
    <location>
        <begin position="220"/>
        <end position="245"/>
    </location>
</feature>
<dbReference type="PANTHER" id="PTHR11267">
    <property type="entry name" value="T-BOX PROTEIN-RELATED"/>
    <property type="match status" value="1"/>
</dbReference>
<comment type="subcellular location">
    <subcellularLocation>
        <location evidence="5">Nucleus</location>
    </subcellularLocation>
</comment>
<keyword evidence="4 5" id="KW-0539">Nucleus</keyword>
<dbReference type="GO" id="GO:0000978">
    <property type="term" value="F:RNA polymerase II cis-regulatory region sequence-specific DNA binding"/>
    <property type="evidence" value="ECO:0007669"/>
    <property type="project" value="InterPro"/>
</dbReference>
<dbReference type="AlphaFoldDB" id="A0AA38IFU0"/>
<evidence type="ECO:0000313" key="8">
    <source>
        <dbReference type="EMBL" id="KAJ3655210.1"/>
    </source>
</evidence>
<protein>
    <recommendedName>
        <fullName evidence="7">T-box domain-containing protein</fullName>
    </recommendedName>
</protein>
<dbReference type="Pfam" id="PF00907">
    <property type="entry name" value="T-box"/>
    <property type="match status" value="1"/>
</dbReference>
<dbReference type="GO" id="GO:0005634">
    <property type="term" value="C:nucleus"/>
    <property type="evidence" value="ECO:0007669"/>
    <property type="project" value="UniProtKB-SubCell"/>
</dbReference>
<feature type="compositionally biased region" description="Basic and acidic residues" evidence="6">
    <location>
        <begin position="187"/>
        <end position="196"/>
    </location>
</feature>
<dbReference type="EMBL" id="JALNTZ010000004">
    <property type="protein sequence ID" value="KAJ3655210.1"/>
    <property type="molecule type" value="Genomic_DNA"/>
</dbReference>
<evidence type="ECO:0000256" key="5">
    <source>
        <dbReference type="PROSITE-ProRule" id="PRU00201"/>
    </source>
</evidence>
<feature type="compositionally biased region" description="Acidic residues" evidence="6">
    <location>
        <begin position="142"/>
        <end position="161"/>
    </location>
</feature>
<organism evidence="8 9">
    <name type="scientific">Zophobas morio</name>
    <dbReference type="NCBI Taxonomy" id="2755281"/>
    <lineage>
        <taxon>Eukaryota</taxon>
        <taxon>Metazoa</taxon>
        <taxon>Ecdysozoa</taxon>
        <taxon>Arthropoda</taxon>
        <taxon>Hexapoda</taxon>
        <taxon>Insecta</taxon>
        <taxon>Pterygota</taxon>
        <taxon>Neoptera</taxon>
        <taxon>Endopterygota</taxon>
        <taxon>Coleoptera</taxon>
        <taxon>Polyphaga</taxon>
        <taxon>Cucujiformia</taxon>
        <taxon>Tenebrionidae</taxon>
        <taxon>Zophobas</taxon>
    </lineage>
</organism>
<evidence type="ECO:0000256" key="3">
    <source>
        <dbReference type="ARBA" id="ARBA00023163"/>
    </source>
</evidence>
<comment type="caution">
    <text evidence="8">The sequence shown here is derived from an EMBL/GenBank/DDBJ whole genome shotgun (WGS) entry which is preliminary data.</text>
</comment>